<evidence type="ECO:0000313" key="1">
    <source>
        <dbReference type="EMBL" id="PCJ03320.1"/>
    </source>
</evidence>
<reference evidence="1" key="2">
    <citation type="journal article" date="2018" name="ISME J.">
        <title>A dynamic microbial community with high functional redundancy inhabits the cold, oxic subseafloor aquifer.</title>
        <authorList>
            <person name="Tully B.J."/>
            <person name="Wheat C.G."/>
            <person name="Glazer B.T."/>
            <person name="Huber J.A."/>
        </authorList>
    </citation>
    <scope>NUCLEOTIDE SEQUENCE</scope>
    <source>
        <strain evidence="1">NORP83</strain>
    </source>
</reference>
<gene>
    <name evidence="1" type="ORF">COB13_01450</name>
</gene>
<sequence>MLERSRNQLVTGKVGGSGISWQIGKRRGIGR</sequence>
<comment type="caution">
    <text evidence="1">The sequence shown here is derived from an EMBL/GenBank/DDBJ whole genome shotgun (WGS) entry which is preliminary data.</text>
</comment>
<dbReference type="EMBL" id="NVUS01000002">
    <property type="protein sequence ID" value="PCJ03320.1"/>
    <property type="molecule type" value="Genomic_DNA"/>
</dbReference>
<dbReference type="AlphaFoldDB" id="A0A2A4Z947"/>
<proteinExistence type="predicted"/>
<name>A0A2A4Z947_9PROT</name>
<organism evidence="1">
    <name type="scientific">OCS116 cluster bacterium</name>
    <dbReference type="NCBI Taxonomy" id="2030921"/>
    <lineage>
        <taxon>Bacteria</taxon>
        <taxon>Pseudomonadati</taxon>
        <taxon>Pseudomonadota</taxon>
        <taxon>Alphaproteobacteria</taxon>
        <taxon>OCS116 cluster</taxon>
    </lineage>
</organism>
<accession>A0A2A4Z947</accession>
<reference key="1">
    <citation type="submission" date="2017-08" db="EMBL/GenBank/DDBJ databases">
        <title>A dynamic microbial community with high functional redundancy inhabits the cold, oxic subseafloor aquifer.</title>
        <authorList>
            <person name="Tully B.J."/>
            <person name="Wheat C.G."/>
            <person name="Glazer B.T."/>
            <person name="Huber J.A."/>
        </authorList>
    </citation>
    <scope>NUCLEOTIDE SEQUENCE [LARGE SCALE GENOMIC DNA]</scope>
</reference>
<protein>
    <submittedName>
        <fullName evidence="1">Uncharacterized protein</fullName>
    </submittedName>
</protein>